<reference evidence="4" key="1">
    <citation type="journal article" date="2020" name="Stud. Mycol.">
        <title>101 Dothideomycetes genomes: A test case for predicting lifestyles and emergence of pathogens.</title>
        <authorList>
            <person name="Haridas S."/>
            <person name="Albert R."/>
            <person name="Binder M."/>
            <person name="Bloem J."/>
            <person name="LaButti K."/>
            <person name="Salamov A."/>
            <person name="Andreopoulos B."/>
            <person name="Baker S."/>
            <person name="Barry K."/>
            <person name="Bills G."/>
            <person name="Bluhm B."/>
            <person name="Cannon C."/>
            <person name="Castanera R."/>
            <person name="Culley D."/>
            <person name="Daum C."/>
            <person name="Ezra D."/>
            <person name="Gonzalez J."/>
            <person name="Henrissat B."/>
            <person name="Kuo A."/>
            <person name="Liang C."/>
            <person name="Lipzen A."/>
            <person name="Lutzoni F."/>
            <person name="Magnuson J."/>
            <person name="Mondo S."/>
            <person name="Nolan M."/>
            <person name="Ohm R."/>
            <person name="Pangilinan J."/>
            <person name="Park H.-J."/>
            <person name="Ramirez L."/>
            <person name="Alfaro M."/>
            <person name="Sun H."/>
            <person name="Tritt A."/>
            <person name="Yoshinaga Y."/>
            <person name="Zwiers L.-H."/>
            <person name="Turgeon B."/>
            <person name="Goodwin S."/>
            <person name="Spatafora J."/>
            <person name="Crous P."/>
            <person name="Grigoriev I."/>
        </authorList>
    </citation>
    <scope>NUCLEOTIDE SEQUENCE [LARGE SCALE GENOMIC DNA]</scope>
    <source>
        <strain evidence="4">CBS 304.66</strain>
    </source>
</reference>
<sequence>MDLPTFAPFPQADLRQSIPPAQWELYLESWAFLSELYLRLNDQDFSSNLSDEGSLAAFLVSFFQSLAEDEGVILGVASLRKKCFLLVHRIFSGKQIPLRLLHWSVLADICHAYSKSNHLRALLQSLCKQKSAILEKDLQVMKASLIKILDSKRPEDAEKPLAKFMPLSKISSFIGGFMLTGSDFLDSLSSAYPRVSLEFQKKLVTIAYVGLMALLDGPRPNYSVLSDHLYSLKTCAERKQESNSKAILLLTDLVTNTPLLNKIRDSATGPEGARVRNTAGSLNVFVQSPIARPKKLVCRKIDKGKGKVQDKSMGEIHIHRMSLIRQIQDLFPELGCGFIIKMLDEYGDDVEEVTTHLLEVSLPPHLANADRAEQLHITTSISCPHLSPHSTPPPKRRNVFDSDEFDNLAVDMSRLHIGRKNERLTADKLLESRTNAPNKSAILSALAAFDADDDERDDTYDVEDVGGILDSAVPPTDELDAHEEDLFRTYSTNPSSFGRDANIRRSKERAALKTVTGMTDEAIEGWAVMLQRDPRRLRRLEVRYSIFSGQKTTLASTSYRRSPVDSGTEGDEASEGGQRSGRDGFSGRQGRGRGRGWGRRGGGPSDDKSKQALRQQKEANKGSRANHNRRDQRVKKIAGVGFAG</sequence>
<protein>
    <recommendedName>
        <fullName evidence="2">CUE domain-containing protein</fullName>
    </recommendedName>
</protein>
<evidence type="ECO:0000259" key="2">
    <source>
        <dbReference type="PROSITE" id="PS51140"/>
    </source>
</evidence>
<dbReference type="InterPro" id="IPR009060">
    <property type="entry name" value="UBA-like_sf"/>
</dbReference>
<dbReference type="Gene3D" id="1.10.8.10">
    <property type="entry name" value="DNA helicase RuvA subunit, C-terminal domain"/>
    <property type="match status" value="1"/>
</dbReference>
<feature type="compositionally biased region" description="Basic residues" evidence="1">
    <location>
        <begin position="624"/>
        <end position="636"/>
    </location>
</feature>
<feature type="region of interest" description="Disordered" evidence="1">
    <location>
        <begin position="553"/>
        <end position="644"/>
    </location>
</feature>
<dbReference type="Proteomes" id="UP000800093">
    <property type="component" value="Unassembled WGS sequence"/>
</dbReference>
<gene>
    <name evidence="3" type="ORF">CC78DRAFT_504426</name>
</gene>
<accession>A0A9P4N1B6</accession>
<dbReference type="SUPFAM" id="SSF46934">
    <property type="entry name" value="UBA-like"/>
    <property type="match status" value="1"/>
</dbReference>
<dbReference type="Pfam" id="PF02845">
    <property type="entry name" value="CUE"/>
    <property type="match status" value="1"/>
</dbReference>
<dbReference type="SMART" id="SM00546">
    <property type="entry name" value="CUE"/>
    <property type="match status" value="1"/>
</dbReference>
<dbReference type="CDD" id="cd14364">
    <property type="entry name" value="CUE_ASCC2"/>
    <property type="match status" value="1"/>
</dbReference>
<dbReference type="InterPro" id="IPR041800">
    <property type="entry name" value="ASCC2_CUE"/>
</dbReference>
<dbReference type="InterPro" id="IPR003892">
    <property type="entry name" value="CUE"/>
</dbReference>
<proteinExistence type="predicted"/>
<dbReference type="PANTHER" id="PTHR21494:SF0">
    <property type="entry name" value="ACTIVATING SIGNAL COINTEGRATOR 1 COMPLEX SUBUNIT 2"/>
    <property type="match status" value="1"/>
</dbReference>
<dbReference type="PANTHER" id="PTHR21494">
    <property type="entry name" value="ACTIVATING SIGNAL COINTEGRATOR 1 COMPLEX SUBUNIT 2 ASC-1 COMPLEX SUBUNIT P100"/>
    <property type="match status" value="1"/>
</dbReference>
<dbReference type="GO" id="GO:0043130">
    <property type="term" value="F:ubiquitin binding"/>
    <property type="evidence" value="ECO:0007669"/>
    <property type="project" value="InterPro"/>
</dbReference>
<evidence type="ECO:0000256" key="1">
    <source>
        <dbReference type="SAM" id="MobiDB-lite"/>
    </source>
</evidence>
<dbReference type="OrthoDB" id="5577209at2759"/>
<evidence type="ECO:0000313" key="4">
    <source>
        <dbReference type="Proteomes" id="UP000800093"/>
    </source>
</evidence>
<dbReference type="PROSITE" id="PS51140">
    <property type="entry name" value="CUE"/>
    <property type="match status" value="1"/>
</dbReference>
<comment type="caution">
    <text evidence="3">The sequence shown here is derived from an EMBL/GenBank/DDBJ whole genome shotgun (WGS) entry which is preliminary data.</text>
</comment>
<keyword evidence="4" id="KW-1185">Reference proteome</keyword>
<feature type="domain" description="CUE" evidence="2">
    <location>
        <begin position="319"/>
        <end position="362"/>
    </location>
</feature>
<feature type="compositionally biased region" description="Basic and acidic residues" evidence="1">
    <location>
        <begin position="605"/>
        <end position="621"/>
    </location>
</feature>
<dbReference type="AlphaFoldDB" id="A0A9P4N1B6"/>
<dbReference type="InterPro" id="IPR052586">
    <property type="entry name" value="ASCC2"/>
</dbReference>
<evidence type="ECO:0000313" key="3">
    <source>
        <dbReference type="EMBL" id="KAF2258569.1"/>
    </source>
</evidence>
<name>A0A9P4N1B6_9PLEO</name>
<dbReference type="EMBL" id="ML986756">
    <property type="protein sequence ID" value="KAF2258569.1"/>
    <property type="molecule type" value="Genomic_DNA"/>
</dbReference>
<organism evidence="3 4">
    <name type="scientific">Lojkania enalia</name>
    <dbReference type="NCBI Taxonomy" id="147567"/>
    <lineage>
        <taxon>Eukaryota</taxon>
        <taxon>Fungi</taxon>
        <taxon>Dikarya</taxon>
        <taxon>Ascomycota</taxon>
        <taxon>Pezizomycotina</taxon>
        <taxon>Dothideomycetes</taxon>
        <taxon>Pleosporomycetidae</taxon>
        <taxon>Pleosporales</taxon>
        <taxon>Pleosporales incertae sedis</taxon>
        <taxon>Lojkania</taxon>
    </lineage>
</organism>